<dbReference type="EMBL" id="JBEDNP010000009">
    <property type="protein sequence ID" value="MEQ3540450.1"/>
    <property type="molecule type" value="Genomic_DNA"/>
</dbReference>
<dbReference type="Proteomes" id="UP001464923">
    <property type="component" value="Unassembled WGS sequence"/>
</dbReference>
<dbReference type="PANTHER" id="PTHR33164">
    <property type="entry name" value="TRANSCRIPTIONAL REGULATOR, MARR FAMILY"/>
    <property type="match status" value="1"/>
</dbReference>
<keyword evidence="3" id="KW-1185">Reference proteome</keyword>
<dbReference type="PANTHER" id="PTHR33164:SF43">
    <property type="entry name" value="HTH-TYPE TRANSCRIPTIONAL REPRESSOR YETL"/>
    <property type="match status" value="1"/>
</dbReference>
<organism evidence="2 3">
    <name type="scientific">Pseudonocardia tropica</name>
    <dbReference type="NCBI Taxonomy" id="681289"/>
    <lineage>
        <taxon>Bacteria</taxon>
        <taxon>Bacillati</taxon>
        <taxon>Actinomycetota</taxon>
        <taxon>Actinomycetes</taxon>
        <taxon>Pseudonocardiales</taxon>
        <taxon>Pseudonocardiaceae</taxon>
        <taxon>Pseudonocardia</taxon>
    </lineage>
</organism>
<dbReference type="InterPro" id="IPR036390">
    <property type="entry name" value="WH_DNA-bd_sf"/>
</dbReference>
<accession>A0ABV1JWZ5</accession>
<evidence type="ECO:0000313" key="2">
    <source>
        <dbReference type="EMBL" id="MEQ3540450.1"/>
    </source>
</evidence>
<feature type="domain" description="HTH marR-type" evidence="1">
    <location>
        <begin position="9"/>
        <end position="142"/>
    </location>
</feature>
<evidence type="ECO:0000313" key="3">
    <source>
        <dbReference type="Proteomes" id="UP001464923"/>
    </source>
</evidence>
<dbReference type="SMART" id="SM00347">
    <property type="entry name" value="HTH_MARR"/>
    <property type="match status" value="1"/>
</dbReference>
<dbReference type="InterPro" id="IPR000835">
    <property type="entry name" value="HTH_MarR-typ"/>
</dbReference>
<dbReference type="Pfam" id="PF12802">
    <property type="entry name" value="MarR_2"/>
    <property type="match status" value="1"/>
</dbReference>
<gene>
    <name evidence="2" type="ORF">WHI96_16645</name>
</gene>
<reference evidence="2 3" key="1">
    <citation type="submission" date="2024-03" db="EMBL/GenBank/DDBJ databases">
        <title>Draft genome sequence of Pseudonocardia tropica JCM 19149.</title>
        <authorList>
            <person name="Butdee W."/>
            <person name="Duangmal K."/>
        </authorList>
    </citation>
    <scope>NUCLEOTIDE SEQUENCE [LARGE SCALE GENOMIC DNA]</scope>
    <source>
        <strain evidence="2 3">JCM 19149</strain>
    </source>
</reference>
<dbReference type="RefSeq" id="WP_345646081.1">
    <property type="nucleotide sequence ID" value="NZ_BAABLY010000040.1"/>
</dbReference>
<dbReference type="Gene3D" id="1.10.10.10">
    <property type="entry name" value="Winged helix-like DNA-binding domain superfamily/Winged helix DNA-binding domain"/>
    <property type="match status" value="1"/>
</dbReference>
<protein>
    <submittedName>
        <fullName evidence="2">MarR family winged helix-turn-helix transcriptional regulator</fullName>
    </submittedName>
</protein>
<proteinExistence type="predicted"/>
<sequence>MKSGAAAAGTELVLDVFMINGLLLGAGDRLAATEGLTSARWQVLGAIALAGEPAPVPRVARRMGLTRQSVQASVNRLVHDGMLTSEPNLDHARSPLFGLTDIGTAAYERLTAIQQEWIEGLVADLPAAELQAASRILRTLSVRLGFDTEPAAQISRTTRGVAT</sequence>
<evidence type="ECO:0000259" key="1">
    <source>
        <dbReference type="PROSITE" id="PS50995"/>
    </source>
</evidence>
<comment type="caution">
    <text evidence="2">The sequence shown here is derived from an EMBL/GenBank/DDBJ whole genome shotgun (WGS) entry which is preliminary data.</text>
</comment>
<dbReference type="InterPro" id="IPR036388">
    <property type="entry name" value="WH-like_DNA-bd_sf"/>
</dbReference>
<dbReference type="SUPFAM" id="SSF46785">
    <property type="entry name" value="Winged helix' DNA-binding domain"/>
    <property type="match status" value="1"/>
</dbReference>
<dbReference type="PROSITE" id="PS50995">
    <property type="entry name" value="HTH_MARR_2"/>
    <property type="match status" value="1"/>
</dbReference>
<name>A0ABV1JWZ5_9PSEU</name>
<dbReference type="InterPro" id="IPR039422">
    <property type="entry name" value="MarR/SlyA-like"/>
</dbReference>